<dbReference type="AlphaFoldDB" id="A0A0N4UKI3"/>
<protein>
    <submittedName>
        <fullName evidence="1 4">Uncharacterized protein</fullName>
    </submittedName>
</protein>
<sequence length="220" mass="26206">MLISRRLLQMTISVIGPSSSKIILRHLNSNTKSADFDGPQSFHLEHVRKRIEFTNSYASCAFEVPLMFRERLDYTFYTKDLIYENHLFISYVTSFKLYLKIVRLPFQLQFFPIIKFRGLENFTYQMGFISTVGQFLYPHIEMESLSIVPVPNEGTVRLMWRVKYLSWLKIAMNPKLFSAKYRKDKLEWLEGYSIFFVDKDGLVYRLITQRVSKFKIFNIK</sequence>
<dbReference type="WBParaSite" id="DME_0000825201-mRNA-1">
    <property type="protein sequence ID" value="DME_0000825201-mRNA-1"/>
    <property type="gene ID" value="DME_0000825201"/>
</dbReference>
<dbReference type="Proteomes" id="UP000274756">
    <property type="component" value="Unassembled WGS sequence"/>
</dbReference>
<reference evidence="1 3" key="2">
    <citation type="submission" date="2018-11" db="EMBL/GenBank/DDBJ databases">
        <authorList>
            <consortium name="Pathogen Informatics"/>
        </authorList>
    </citation>
    <scope>NUCLEOTIDE SEQUENCE [LARGE SCALE GENOMIC DNA]</scope>
</reference>
<evidence type="ECO:0000313" key="3">
    <source>
        <dbReference type="Proteomes" id="UP000274756"/>
    </source>
</evidence>
<reference evidence="4" key="1">
    <citation type="submission" date="2017-02" db="UniProtKB">
        <authorList>
            <consortium name="WormBaseParasite"/>
        </authorList>
    </citation>
    <scope>IDENTIFICATION</scope>
</reference>
<accession>A0A0N4UKI3</accession>
<organism evidence="2 4">
    <name type="scientific">Dracunculus medinensis</name>
    <name type="common">Guinea worm</name>
    <dbReference type="NCBI Taxonomy" id="318479"/>
    <lineage>
        <taxon>Eukaryota</taxon>
        <taxon>Metazoa</taxon>
        <taxon>Ecdysozoa</taxon>
        <taxon>Nematoda</taxon>
        <taxon>Chromadorea</taxon>
        <taxon>Rhabditida</taxon>
        <taxon>Spirurina</taxon>
        <taxon>Dracunculoidea</taxon>
        <taxon>Dracunculidae</taxon>
        <taxon>Dracunculus</taxon>
    </lineage>
</organism>
<gene>
    <name evidence="1" type="ORF">DME_LOCUS10313</name>
</gene>
<proteinExistence type="predicted"/>
<dbReference type="PANTHER" id="PTHR31094:SF2">
    <property type="entry name" value="RIKEN CDNA 2310061I04 GENE"/>
    <property type="match status" value="1"/>
</dbReference>
<dbReference type="Pfam" id="PF10184">
    <property type="entry name" value="DUF2358"/>
    <property type="match status" value="1"/>
</dbReference>
<name>A0A0N4UKI3_DRAME</name>
<evidence type="ECO:0000313" key="4">
    <source>
        <dbReference type="WBParaSite" id="DME_0000825201-mRNA-1"/>
    </source>
</evidence>
<dbReference type="STRING" id="318479.A0A0N4UKI3"/>
<keyword evidence="3" id="KW-1185">Reference proteome</keyword>
<dbReference type="PANTHER" id="PTHR31094">
    <property type="entry name" value="RIKEN CDNA 2310061I04 GENE"/>
    <property type="match status" value="1"/>
</dbReference>
<dbReference type="Proteomes" id="UP000038040">
    <property type="component" value="Unplaced"/>
</dbReference>
<evidence type="ECO:0000313" key="1">
    <source>
        <dbReference type="EMBL" id="VDN60340.1"/>
    </source>
</evidence>
<evidence type="ECO:0000313" key="2">
    <source>
        <dbReference type="Proteomes" id="UP000038040"/>
    </source>
</evidence>
<dbReference type="OrthoDB" id="44820at2759"/>
<dbReference type="InterPro" id="IPR018790">
    <property type="entry name" value="DUF2358"/>
</dbReference>
<dbReference type="EMBL" id="UYYG01001211">
    <property type="protein sequence ID" value="VDN60340.1"/>
    <property type="molecule type" value="Genomic_DNA"/>
</dbReference>